<accession>A0ABU5Q619</accession>
<sequence length="210" mass="23247">MKNVSRFRLHLMVLVCGLMPLSLKAQETKSDTIKRVVVVEVDTVVKGVRPSVSPEKQVEVVQVVNQPARYSQNVFERGSLIVDGGIVYQSNLLPVMFAGEFGLGRRFGIEARTWYGNRTKNGTKYEDGFLGVGLNYHFINQKSDGKPSKLDSYLGAMYGKILDDSGSAFYLQTGARYFIFRNLGAFANLNVGVAGKRGANLSFGLSYRID</sequence>
<dbReference type="RefSeq" id="WP_323295423.1">
    <property type="nucleotide sequence ID" value="NZ_JAYFUM010000005.1"/>
</dbReference>
<proteinExistence type="predicted"/>
<gene>
    <name evidence="2" type="ORF">VB248_03880</name>
</gene>
<keyword evidence="3" id="KW-1185">Reference proteome</keyword>
<dbReference type="Proteomes" id="UP001302949">
    <property type="component" value="Unassembled WGS sequence"/>
</dbReference>
<name>A0ABU5Q619_9BACT</name>
<organism evidence="2 3">
    <name type="scientific">Arcicella rigui</name>
    <dbReference type="NCBI Taxonomy" id="797020"/>
    <lineage>
        <taxon>Bacteria</taxon>
        <taxon>Pseudomonadati</taxon>
        <taxon>Bacteroidota</taxon>
        <taxon>Cytophagia</taxon>
        <taxon>Cytophagales</taxon>
        <taxon>Flectobacillaceae</taxon>
        <taxon>Arcicella</taxon>
    </lineage>
</organism>
<keyword evidence="1" id="KW-0732">Signal</keyword>
<evidence type="ECO:0000256" key="1">
    <source>
        <dbReference type="SAM" id="SignalP"/>
    </source>
</evidence>
<feature type="signal peptide" evidence="1">
    <location>
        <begin position="1"/>
        <end position="25"/>
    </location>
</feature>
<reference evidence="2 3" key="1">
    <citation type="submission" date="2023-12" db="EMBL/GenBank/DDBJ databases">
        <title>Novel species of the genus Arcicella isolated from rivers.</title>
        <authorList>
            <person name="Lu H."/>
        </authorList>
    </citation>
    <scope>NUCLEOTIDE SEQUENCE [LARGE SCALE GENOMIC DNA]</scope>
    <source>
        <strain evidence="2 3">KCTC 23307</strain>
    </source>
</reference>
<comment type="caution">
    <text evidence="2">The sequence shown here is derived from an EMBL/GenBank/DDBJ whole genome shotgun (WGS) entry which is preliminary data.</text>
</comment>
<protein>
    <submittedName>
        <fullName evidence="2">Uncharacterized protein</fullName>
    </submittedName>
</protein>
<dbReference type="EMBL" id="JAYFUM010000005">
    <property type="protein sequence ID" value="MEA5138254.1"/>
    <property type="molecule type" value="Genomic_DNA"/>
</dbReference>
<evidence type="ECO:0000313" key="2">
    <source>
        <dbReference type="EMBL" id="MEA5138254.1"/>
    </source>
</evidence>
<feature type="chain" id="PRO_5045608408" evidence="1">
    <location>
        <begin position="26"/>
        <end position="210"/>
    </location>
</feature>
<evidence type="ECO:0000313" key="3">
    <source>
        <dbReference type="Proteomes" id="UP001302949"/>
    </source>
</evidence>